<dbReference type="InterPro" id="IPR050556">
    <property type="entry name" value="Type_II_TA_system_RNase"/>
</dbReference>
<evidence type="ECO:0000256" key="3">
    <source>
        <dbReference type="ARBA" id="ARBA00022722"/>
    </source>
</evidence>
<dbReference type="AlphaFoldDB" id="A0A158H171"/>
<feature type="domain" description="PIN" evidence="9">
    <location>
        <begin position="1"/>
        <end position="119"/>
    </location>
</feature>
<dbReference type="Pfam" id="PF01850">
    <property type="entry name" value="PIN"/>
    <property type="match status" value="1"/>
</dbReference>
<keyword evidence="3 8" id="KW-0540">Nuclease</keyword>
<dbReference type="PANTHER" id="PTHR33653">
    <property type="entry name" value="RIBONUCLEASE VAPC2"/>
    <property type="match status" value="1"/>
</dbReference>
<keyword evidence="8" id="KW-0800">Toxin</keyword>
<keyword evidence="5 8" id="KW-0378">Hydrolase</keyword>
<comment type="function">
    <text evidence="8">Toxic component of a toxin-antitoxin (TA) system. An RNase.</text>
</comment>
<evidence type="ECO:0000256" key="4">
    <source>
        <dbReference type="ARBA" id="ARBA00022723"/>
    </source>
</evidence>
<evidence type="ECO:0000313" key="11">
    <source>
        <dbReference type="Proteomes" id="UP000054893"/>
    </source>
</evidence>
<dbReference type="GO" id="GO:0004540">
    <property type="term" value="F:RNA nuclease activity"/>
    <property type="evidence" value="ECO:0007669"/>
    <property type="project" value="InterPro"/>
</dbReference>
<organism evidence="10 11">
    <name type="scientific">Caballeronia sordidicola</name>
    <name type="common">Burkholderia sordidicola</name>
    <dbReference type="NCBI Taxonomy" id="196367"/>
    <lineage>
        <taxon>Bacteria</taxon>
        <taxon>Pseudomonadati</taxon>
        <taxon>Pseudomonadota</taxon>
        <taxon>Betaproteobacteria</taxon>
        <taxon>Burkholderiales</taxon>
        <taxon>Burkholderiaceae</taxon>
        <taxon>Caballeronia</taxon>
    </lineage>
</organism>
<keyword evidence="2 8" id="KW-1277">Toxin-antitoxin system</keyword>
<evidence type="ECO:0000256" key="5">
    <source>
        <dbReference type="ARBA" id="ARBA00022801"/>
    </source>
</evidence>
<accession>A0A158H171</accession>
<dbReference type="EC" id="3.1.-.-" evidence="8"/>
<reference evidence="10 11" key="1">
    <citation type="submission" date="2016-01" db="EMBL/GenBank/DDBJ databases">
        <authorList>
            <person name="Oliw E.H."/>
        </authorList>
    </citation>
    <scope>NUCLEOTIDE SEQUENCE [LARGE SCALE GENOMIC DNA]</scope>
    <source>
        <strain evidence="10">LMG 22029</strain>
    </source>
</reference>
<dbReference type="EMBL" id="FCOC02000012">
    <property type="protein sequence ID" value="SAL37883.1"/>
    <property type="molecule type" value="Genomic_DNA"/>
</dbReference>
<gene>
    <name evidence="8" type="primary">vapC</name>
    <name evidence="10" type="ORF">AWB64_03913</name>
</gene>
<keyword evidence="6 8" id="KW-0460">Magnesium</keyword>
<evidence type="ECO:0000313" key="10">
    <source>
        <dbReference type="EMBL" id="SAL37883.1"/>
    </source>
</evidence>
<evidence type="ECO:0000256" key="1">
    <source>
        <dbReference type="ARBA" id="ARBA00001946"/>
    </source>
</evidence>
<evidence type="ECO:0000259" key="9">
    <source>
        <dbReference type="Pfam" id="PF01850"/>
    </source>
</evidence>
<evidence type="ECO:0000256" key="8">
    <source>
        <dbReference type="HAMAP-Rule" id="MF_00265"/>
    </source>
</evidence>
<dbReference type="InterPro" id="IPR029060">
    <property type="entry name" value="PIN-like_dom_sf"/>
</dbReference>
<dbReference type="CDD" id="cd18740">
    <property type="entry name" value="PIN_VapC4-5_FitB-like"/>
    <property type="match status" value="1"/>
</dbReference>
<dbReference type="Gene3D" id="3.40.50.1010">
    <property type="entry name" value="5'-nuclease"/>
    <property type="match status" value="1"/>
</dbReference>
<dbReference type="GO" id="GO:0000287">
    <property type="term" value="F:magnesium ion binding"/>
    <property type="evidence" value="ECO:0007669"/>
    <property type="project" value="UniProtKB-UniRule"/>
</dbReference>
<proteinExistence type="inferred from homology"/>
<dbReference type="PANTHER" id="PTHR33653:SF1">
    <property type="entry name" value="RIBONUCLEASE VAPC2"/>
    <property type="match status" value="1"/>
</dbReference>
<evidence type="ECO:0000256" key="7">
    <source>
        <dbReference type="ARBA" id="ARBA00038093"/>
    </source>
</evidence>
<dbReference type="GO" id="GO:0090729">
    <property type="term" value="F:toxin activity"/>
    <property type="evidence" value="ECO:0007669"/>
    <property type="project" value="UniProtKB-KW"/>
</dbReference>
<sequence>MLDTNTVSHLIKRHTSVMPRLEAVSISSVCISAITEGELLFGLAKRPDAIKLRRSIHEFLLRANVLPWDTLAAEEYGTLRAELEQLGKSLAPMDLLIGAHARCVDAVLVSNDRIFQHVPNLKLEDWTE</sequence>
<evidence type="ECO:0000256" key="6">
    <source>
        <dbReference type="ARBA" id="ARBA00022842"/>
    </source>
</evidence>
<evidence type="ECO:0000256" key="2">
    <source>
        <dbReference type="ARBA" id="ARBA00022649"/>
    </source>
</evidence>
<dbReference type="GO" id="GO:0016787">
    <property type="term" value="F:hydrolase activity"/>
    <property type="evidence" value="ECO:0007669"/>
    <property type="project" value="UniProtKB-KW"/>
</dbReference>
<dbReference type="OrthoDB" id="9796690at2"/>
<keyword evidence="4 8" id="KW-0479">Metal-binding</keyword>
<name>A0A158H171_CABSO</name>
<comment type="similarity">
    <text evidence="7 8">Belongs to the PINc/VapC protein family.</text>
</comment>
<dbReference type="InterPro" id="IPR002716">
    <property type="entry name" value="PIN_dom"/>
</dbReference>
<feature type="binding site" evidence="8">
    <location>
        <position position="94"/>
    </location>
    <ligand>
        <name>Mg(2+)</name>
        <dbReference type="ChEBI" id="CHEBI:18420"/>
    </ligand>
</feature>
<protein>
    <recommendedName>
        <fullName evidence="8">Ribonuclease VapC</fullName>
        <shortName evidence="8">RNase VapC</shortName>
        <ecNumber evidence="8">3.1.-.-</ecNumber>
    </recommendedName>
    <alternativeName>
        <fullName evidence="8">Toxin VapC</fullName>
    </alternativeName>
</protein>
<dbReference type="HAMAP" id="MF_00265">
    <property type="entry name" value="VapC_Nob1"/>
    <property type="match status" value="1"/>
</dbReference>
<feature type="binding site" evidence="8">
    <location>
        <position position="3"/>
    </location>
    <ligand>
        <name>Mg(2+)</name>
        <dbReference type="ChEBI" id="CHEBI:18420"/>
    </ligand>
</feature>
<comment type="cofactor">
    <cofactor evidence="1 8">
        <name>Mg(2+)</name>
        <dbReference type="ChEBI" id="CHEBI:18420"/>
    </cofactor>
</comment>
<dbReference type="InterPro" id="IPR022907">
    <property type="entry name" value="VapC_family"/>
</dbReference>
<dbReference type="SUPFAM" id="SSF88723">
    <property type="entry name" value="PIN domain-like"/>
    <property type="match status" value="1"/>
</dbReference>
<dbReference type="Proteomes" id="UP000054893">
    <property type="component" value="Unassembled WGS sequence"/>
</dbReference>